<evidence type="ECO:0000313" key="2">
    <source>
        <dbReference type="EMBL" id="SMG50661.1"/>
    </source>
</evidence>
<dbReference type="AlphaFoldDB" id="A0A1X7LA10"/>
<name>A0A1X7LA10_9BACL</name>
<evidence type="ECO:0008006" key="4">
    <source>
        <dbReference type="Google" id="ProtNLM"/>
    </source>
</evidence>
<sequence length="264" mass="28920">MKSNPKSPLISFFPFHFKPNVHRIVTFIAIAAILCSGCSSYSSKQGQQYSSTPIKSYGDQRTDDPRLVGPRAYQDPGVLDKDAYPYAPRTTALSESDFPTRSKANSRLVRLDREAAAELAKLDGVGLAYVIVMDGNAYVALALNGGGLGMKASGGTQTREQQGVGYRYPAGAAKVTRTPFAAPNVIDKNSSLRSVNSSKELSHEFKQTVAITVREKLPQLHDVYISANADFFNQISAYAMKVYPATSLTGYRNQIHRLVRNTMR</sequence>
<accession>A0A1X7LA10</accession>
<gene>
    <name evidence="2" type="ORF">SAMN06295960_3146</name>
</gene>
<feature type="region of interest" description="Disordered" evidence="1">
    <location>
        <begin position="43"/>
        <end position="75"/>
    </location>
</feature>
<evidence type="ECO:0000256" key="1">
    <source>
        <dbReference type="SAM" id="MobiDB-lite"/>
    </source>
</evidence>
<dbReference type="OrthoDB" id="2653555at2"/>
<keyword evidence="3" id="KW-1185">Reference proteome</keyword>
<evidence type="ECO:0000313" key="3">
    <source>
        <dbReference type="Proteomes" id="UP000193834"/>
    </source>
</evidence>
<dbReference type="RefSeq" id="WP_085495596.1">
    <property type="nucleotide sequence ID" value="NZ_FXAZ01000004.1"/>
</dbReference>
<proteinExistence type="predicted"/>
<dbReference type="Proteomes" id="UP000193834">
    <property type="component" value="Unassembled WGS sequence"/>
</dbReference>
<organism evidence="2 3">
    <name type="scientific">Paenibacillus aquistagni</name>
    <dbReference type="NCBI Taxonomy" id="1852522"/>
    <lineage>
        <taxon>Bacteria</taxon>
        <taxon>Bacillati</taxon>
        <taxon>Bacillota</taxon>
        <taxon>Bacilli</taxon>
        <taxon>Bacillales</taxon>
        <taxon>Paenibacillaceae</taxon>
        <taxon>Paenibacillus</taxon>
    </lineage>
</organism>
<reference evidence="2" key="1">
    <citation type="submission" date="2017-04" db="EMBL/GenBank/DDBJ databases">
        <authorList>
            <person name="Afonso C.L."/>
            <person name="Miller P.J."/>
            <person name="Scott M.A."/>
            <person name="Spackman E."/>
            <person name="Goraichik I."/>
            <person name="Dimitrov K.M."/>
            <person name="Suarez D.L."/>
            <person name="Swayne D.E."/>
        </authorList>
    </citation>
    <scope>NUCLEOTIDE SEQUENCE [LARGE SCALE GENOMIC DNA]</scope>
    <source>
        <strain evidence="2">11</strain>
    </source>
</reference>
<dbReference type="EMBL" id="FXAZ01000004">
    <property type="protein sequence ID" value="SMG50661.1"/>
    <property type="molecule type" value="Genomic_DNA"/>
</dbReference>
<protein>
    <recommendedName>
        <fullName evidence="4">Sporulation lipoprotein YhcN/YlaJ (Spore_YhcN_YlaJ)</fullName>
    </recommendedName>
</protein>